<organism evidence="1 2">
    <name type="scientific">Aeromonas veronii</name>
    <dbReference type="NCBI Taxonomy" id="654"/>
    <lineage>
        <taxon>Bacteria</taxon>
        <taxon>Pseudomonadati</taxon>
        <taxon>Pseudomonadota</taxon>
        <taxon>Gammaproteobacteria</taxon>
        <taxon>Aeromonadales</taxon>
        <taxon>Aeromonadaceae</taxon>
        <taxon>Aeromonas</taxon>
    </lineage>
</organism>
<name>A0A653L8G0_AERVE</name>
<dbReference type="EMBL" id="CABWLC010000018">
    <property type="protein sequence ID" value="VXA87577.1"/>
    <property type="molecule type" value="Genomic_DNA"/>
</dbReference>
<gene>
    <name evidence="1" type="ORF">AERO8C_50260</name>
</gene>
<dbReference type="AlphaFoldDB" id="A0A653L8G0"/>
<evidence type="ECO:0000313" key="1">
    <source>
        <dbReference type="EMBL" id="VXA87577.1"/>
    </source>
</evidence>
<evidence type="ECO:0000313" key="2">
    <source>
        <dbReference type="Proteomes" id="UP000439123"/>
    </source>
</evidence>
<accession>A0A653L8G0</accession>
<reference evidence="1 2" key="1">
    <citation type="submission" date="2019-10" db="EMBL/GenBank/DDBJ databases">
        <authorList>
            <person name="Karimi E."/>
        </authorList>
    </citation>
    <scope>NUCLEOTIDE SEQUENCE [LARGE SCALE GENOMIC DNA]</scope>
    <source>
        <strain evidence="1">Aeromonas sp. 8C</strain>
    </source>
</reference>
<dbReference type="Proteomes" id="UP000439123">
    <property type="component" value="Unassembled WGS sequence"/>
</dbReference>
<proteinExistence type="predicted"/>
<sequence>MHLAQFRQPLRIGTKGLVGLLGRGETGLIIAGAHIGGPEEILLAPVHLQVVGVELVEVIPGNGTHKFPLVMGSPAAGPTPFFSEMPNDSHSLAKIAQGCASTRYQKVGVAVC</sequence>
<protein>
    <submittedName>
        <fullName evidence="1">Uncharacterized protein</fullName>
    </submittedName>
</protein>